<dbReference type="PANTHER" id="PTHR39160">
    <property type="entry name" value="CELL WALL-BINDING PROTEIN YOCH"/>
    <property type="match status" value="1"/>
</dbReference>
<evidence type="ECO:0008006" key="3">
    <source>
        <dbReference type="Google" id="ProtNLM"/>
    </source>
</evidence>
<sequence>MKKIILSLLLVCTMPFTLLANNSTTYKHAKQSELTKSLIRKISNDKNKHFKNKKYVKSTKNYSNSKKHKVMHVTATAYTSSKRETQGDPTIAAWGTKLKPGMKVIAVSRDLLKKGMRNGTRVKIDGLSGTYIVRDKMAARWRNKIDIYMGNSRSKAMQWGRRKVVIRWA</sequence>
<dbReference type="EMBL" id="FPKX01000074">
    <property type="protein sequence ID" value="SFZ98995.1"/>
    <property type="molecule type" value="Genomic_DNA"/>
</dbReference>
<proteinExistence type="predicted"/>
<dbReference type="PANTHER" id="PTHR39160:SF4">
    <property type="entry name" value="RESUSCITATION-PROMOTING FACTOR RPFB"/>
    <property type="match status" value="1"/>
</dbReference>
<gene>
    <name evidence="2" type="ORF">MNB_SV-5-909</name>
</gene>
<protein>
    <recommendedName>
        <fullName evidence="3">3D domain-containing protein</fullName>
    </recommendedName>
</protein>
<dbReference type="InterPro" id="IPR051933">
    <property type="entry name" value="Resuscitation_pf_RpfB"/>
</dbReference>
<dbReference type="CDD" id="cd22784">
    <property type="entry name" value="DPBB_MltA_YuiC-like"/>
    <property type="match status" value="1"/>
</dbReference>
<keyword evidence="1" id="KW-0732">Signal</keyword>
<reference evidence="2" key="1">
    <citation type="submission" date="2016-10" db="EMBL/GenBank/DDBJ databases">
        <authorList>
            <person name="de Groot N.N."/>
        </authorList>
    </citation>
    <scope>NUCLEOTIDE SEQUENCE</scope>
</reference>
<evidence type="ECO:0000313" key="2">
    <source>
        <dbReference type="EMBL" id="SFZ98995.1"/>
    </source>
</evidence>
<organism evidence="2">
    <name type="scientific">hydrothermal vent metagenome</name>
    <dbReference type="NCBI Taxonomy" id="652676"/>
    <lineage>
        <taxon>unclassified sequences</taxon>
        <taxon>metagenomes</taxon>
        <taxon>ecological metagenomes</taxon>
    </lineage>
</organism>
<dbReference type="AlphaFoldDB" id="A0A1W1EG40"/>
<accession>A0A1W1EG40</accession>
<evidence type="ECO:0000256" key="1">
    <source>
        <dbReference type="ARBA" id="ARBA00022729"/>
    </source>
</evidence>
<name>A0A1W1EG40_9ZZZZ</name>